<evidence type="ECO:0000313" key="5">
    <source>
        <dbReference type="Proteomes" id="UP000552241"/>
    </source>
</evidence>
<evidence type="ECO:0000256" key="1">
    <source>
        <dbReference type="ARBA" id="ARBA00006484"/>
    </source>
</evidence>
<accession>A0A838ZPY1</accession>
<dbReference type="InterPro" id="IPR002347">
    <property type="entry name" value="SDR_fam"/>
</dbReference>
<comment type="similarity">
    <text evidence="1 3">Belongs to the short-chain dehydrogenases/reductases (SDR) family.</text>
</comment>
<dbReference type="Proteomes" id="UP000552241">
    <property type="component" value="Unassembled WGS sequence"/>
</dbReference>
<evidence type="ECO:0000313" key="4">
    <source>
        <dbReference type="EMBL" id="MBA5628995.1"/>
    </source>
</evidence>
<evidence type="ECO:0000256" key="3">
    <source>
        <dbReference type="RuleBase" id="RU000363"/>
    </source>
</evidence>
<dbReference type="Gene3D" id="3.40.50.720">
    <property type="entry name" value="NAD(P)-binding Rossmann-like Domain"/>
    <property type="match status" value="1"/>
</dbReference>
<dbReference type="PIRSF" id="PIRSF000126">
    <property type="entry name" value="11-beta-HSD1"/>
    <property type="match status" value="1"/>
</dbReference>
<protein>
    <submittedName>
        <fullName evidence="4">SDR family oxidoreductase</fullName>
    </submittedName>
</protein>
<dbReference type="EMBL" id="JACDZE010000001">
    <property type="protein sequence ID" value="MBA5628995.1"/>
    <property type="molecule type" value="Genomic_DNA"/>
</dbReference>
<keyword evidence="2" id="KW-0560">Oxidoreductase</keyword>
<evidence type="ECO:0000256" key="2">
    <source>
        <dbReference type="ARBA" id="ARBA00023002"/>
    </source>
</evidence>
<dbReference type="SUPFAM" id="SSF51735">
    <property type="entry name" value="NAD(P)-binding Rossmann-fold domains"/>
    <property type="match status" value="1"/>
</dbReference>
<dbReference type="Pfam" id="PF00106">
    <property type="entry name" value="adh_short"/>
    <property type="match status" value="1"/>
</dbReference>
<keyword evidence="5" id="KW-1185">Reference proteome</keyword>
<dbReference type="CDD" id="cd05233">
    <property type="entry name" value="SDR_c"/>
    <property type="match status" value="1"/>
</dbReference>
<comment type="caution">
    <text evidence="4">The sequence shown here is derived from an EMBL/GenBank/DDBJ whole genome shotgun (WGS) entry which is preliminary data.</text>
</comment>
<dbReference type="GO" id="GO:0016491">
    <property type="term" value="F:oxidoreductase activity"/>
    <property type="evidence" value="ECO:0007669"/>
    <property type="project" value="UniProtKB-KW"/>
</dbReference>
<dbReference type="PRINTS" id="PR00081">
    <property type="entry name" value="GDHRDH"/>
</dbReference>
<dbReference type="InterPro" id="IPR036291">
    <property type="entry name" value="NAD(P)-bd_dom_sf"/>
</dbReference>
<dbReference type="AlphaFoldDB" id="A0A838ZPY1"/>
<sequence length="264" mass="28867">MSLIKNKYVIITGAASGLGKEFAKIYAKDGYALILADINSEMLDATANEIRSNYAVDVKVLVRDVSQVSFAQEVYDFTVENDLTVFGLVNNAGFGVFGNFSETNLNSELTMAGLHVTTPMALTKLFLKGMLERNEGEILNISSLAGFQPGPLMSIYYSTKAFLISFTEAIARENKGSNVRISVLCPGVVNTNFRKNVAADKEAKINSMNSEPGEVAAYGIRAMRKGKVVCLPSLSCQFLSILPRLIPRNTARNLIYKIQLKNRG</sequence>
<dbReference type="PANTHER" id="PTHR42901">
    <property type="entry name" value="ALCOHOL DEHYDROGENASE"/>
    <property type="match status" value="1"/>
</dbReference>
<name>A0A838ZPY1_9FLAO</name>
<dbReference type="PANTHER" id="PTHR42901:SF1">
    <property type="entry name" value="ALCOHOL DEHYDROGENASE"/>
    <property type="match status" value="1"/>
</dbReference>
<dbReference type="PRINTS" id="PR00080">
    <property type="entry name" value="SDRFAMILY"/>
</dbReference>
<proteinExistence type="inferred from homology"/>
<organism evidence="4 5">
    <name type="scientific">Moheibacter lacus</name>
    <dbReference type="NCBI Taxonomy" id="2745851"/>
    <lineage>
        <taxon>Bacteria</taxon>
        <taxon>Pseudomonadati</taxon>
        <taxon>Bacteroidota</taxon>
        <taxon>Flavobacteriia</taxon>
        <taxon>Flavobacteriales</taxon>
        <taxon>Weeksellaceae</taxon>
        <taxon>Moheibacter</taxon>
    </lineage>
</organism>
<reference evidence="4 5" key="1">
    <citation type="submission" date="2020-07" db="EMBL/GenBank/DDBJ databases">
        <title>Moheibacter lacus sp. nov., a member of the family Flavobacteriaceae isolated from freshwater lake sediment.</title>
        <authorList>
            <person name="Liu Y."/>
        </authorList>
    </citation>
    <scope>NUCLEOTIDE SEQUENCE [LARGE SCALE GENOMIC DNA]</scope>
    <source>
        <strain evidence="4 5">BDHS18</strain>
    </source>
</reference>
<gene>
    <name evidence="4" type="ORF">HU137_04335</name>
</gene>